<reference evidence="1 2" key="1">
    <citation type="submission" date="2019-11" db="EMBL/GenBank/DDBJ databases">
        <title>The genome sequence of Methylocystis heyeri.</title>
        <authorList>
            <person name="Oshkin I.Y."/>
            <person name="Miroshnikov K."/>
            <person name="Dedysh S.N."/>
        </authorList>
    </citation>
    <scope>NUCLEOTIDE SEQUENCE [LARGE SCALE GENOMIC DNA]</scope>
    <source>
        <strain evidence="1 2">H2</strain>
    </source>
</reference>
<evidence type="ECO:0000313" key="1">
    <source>
        <dbReference type="EMBL" id="QGM46115.1"/>
    </source>
</evidence>
<dbReference type="RefSeq" id="WP_136496371.1">
    <property type="nucleotide sequence ID" value="NZ_CP046052.1"/>
</dbReference>
<gene>
    <name evidence="1" type="ORF">H2LOC_010650</name>
</gene>
<organism evidence="1 2">
    <name type="scientific">Methylocystis heyeri</name>
    <dbReference type="NCBI Taxonomy" id="391905"/>
    <lineage>
        <taxon>Bacteria</taxon>
        <taxon>Pseudomonadati</taxon>
        <taxon>Pseudomonadota</taxon>
        <taxon>Alphaproteobacteria</taxon>
        <taxon>Hyphomicrobiales</taxon>
        <taxon>Methylocystaceae</taxon>
        <taxon>Methylocystis</taxon>
    </lineage>
</organism>
<dbReference type="OrthoDB" id="8457242at2"/>
<keyword evidence="2" id="KW-1185">Reference proteome</keyword>
<proteinExistence type="predicted"/>
<evidence type="ECO:0000313" key="2">
    <source>
        <dbReference type="Proteomes" id="UP000309061"/>
    </source>
</evidence>
<dbReference type="Proteomes" id="UP000309061">
    <property type="component" value="Chromosome"/>
</dbReference>
<dbReference type="KEGG" id="mhey:H2LOC_010650"/>
<accession>A0A6B8KGL2</accession>
<dbReference type="AlphaFoldDB" id="A0A6B8KGL2"/>
<name>A0A6B8KGL2_9HYPH</name>
<protein>
    <submittedName>
        <fullName evidence="1">Uncharacterized protein</fullName>
    </submittedName>
</protein>
<sequence>MIAPKQIGNTATFADITANGALAVMGTVEQYRALVFTQATPGVSVTLPSPQSASIIFSLPASNKGSVAITVEGVVLPPGQTMLLAWDGASWDVLGNVVPTGGTTGQVYTKNSNANFDASWKTLAVAPTQIGSAATIADIAASGAITVTGAIEQYRGLVFTQTTANIAVTLPSPQNTALVFWLPIAHKGTAAIAVQGVVIYPGHTMLVGWDGASWDVLGNVVPPGGTSGQVLAKNSNSDFDVSWKTPTSGPGVLNTIDCTGISPVTDQTSFLTGYTIYEIDLINVVPSDSGPSMRMQWFTTDGLGAGSTNGYVTHLFWGDGMNSASGSYGWVNTNDFFLPDNLSNVAGSGVHGKITIYNPASTTTYKKWTGEFASSNASGDLIQHRTVGISTRNTLAVTGFKLATTSGQAFSSGKVIVRAVA</sequence>
<dbReference type="EMBL" id="CP046052">
    <property type="protein sequence ID" value="QGM46115.1"/>
    <property type="molecule type" value="Genomic_DNA"/>
</dbReference>